<dbReference type="EMBL" id="MN740977">
    <property type="protein sequence ID" value="QHU21050.1"/>
    <property type="molecule type" value="Genomic_DNA"/>
</dbReference>
<accession>A0A6C0KWJ4</accession>
<evidence type="ECO:0000313" key="1">
    <source>
        <dbReference type="EMBL" id="QHU21050.1"/>
    </source>
</evidence>
<protein>
    <submittedName>
        <fullName evidence="1">Uncharacterized protein</fullName>
    </submittedName>
</protein>
<dbReference type="Gene3D" id="3.30.1050.10">
    <property type="entry name" value="SCP2 sterol-binding domain"/>
    <property type="match status" value="1"/>
</dbReference>
<proteinExistence type="predicted"/>
<reference evidence="1" key="1">
    <citation type="journal article" date="2020" name="Nature">
        <title>Giant virus diversity and host interactions through global metagenomics.</title>
        <authorList>
            <person name="Schulz F."/>
            <person name="Roux S."/>
            <person name="Paez-Espino D."/>
            <person name="Jungbluth S."/>
            <person name="Walsh D.A."/>
            <person name="Denef V.J."/>
            <person name="McMahon K.D."/>
            <person name="Konstantinidis K.T."/>
            <person name="Eloe-Fadrosh E.A."/>
            <person name="Kyrpides N.C."/>
            <person name="Woyke T."/>
        </authorList>
    </citation>
    <scope>NUCLEOTIDE SEQUENCE</scope>
    <source>
        <strain evidence="1">GVMAG-S-3300013094-100</strain>
    </source>
</reference>
<sequence length="204" mass="23420">MRAATAGPSNAYDMEAAKIQAARKFAEKQKQATEKMAKLLKEGEEGSFRFIMEDLLKVFDHSSRKNFRLFYDVDVKENSPNKQKLKLKLEHYNTIIKLLGWGFADQDGYNLIQTTDTVLVTRYPGSDSDIERIIQSKIDELEAFILDKIKNSGNVNLAVKLETIINQNLRIFNPNPLPYGLSKVVVRNNFVVHQQQDLVRHLLH</sequence>
<dbReference type="InterPro" id="IPR036527">
    <property type="entry name" value="SCP2_sterol-bd_dom_sf"/>
</dbReference>
<name>A0A6C0KWJ4_9ZZZZ</name>
<organism evidence="1">
    <name type="scientific">viral metagenome</name>
    <dbReference type="NCBI Taxonomy" id="1070528"/>
    <lineage>
        <taxon>unclassified sequences</taxon>
        <taxon>metagenomes</taxon>
        <taxon>organismal metagenomes</taxon>
    </lineage>
</organism>
<dbReference type="AlphaFoldDB" id="A0A6C0KWJ4"/>